<evidence type="ECO:0000256" key="5">
    <source>
        <dbReference type="ARBA" id="ARBA00023136"/>
    </source>
</evidence>
<dbReference type="AlphaFoldDB" id="A0A921ERH4"/>
<evidence type="ECO:0000256" key="4">
    <source>
        <dbReference type="ARBA" id="ARBA00022989"/>
    </source>
</evidence>
<gene>
    <name evidence="7" type="primary">crgA</name>
    <name evidence="9" type="ORF">K8V15_10775</name>
</gene>
<keyword evidence="5 7" id="KW-0472">Membrane</keyword>
<dbReference type="Pfam" id="PF06781">
    <property type="entry name" value="CrgA"/>
    <property type="match status" value="1"/>
</dbReference>
<reference evidence="9" key="2">
    <citation type="submission" date="2021-09" db="EMBL/GenBank/DDBJ databases">
        <authorList>
            <person name="Gilroy R."/>
        </authorList>
    </citation>
    <scope>NUCLEOTIDE SEQUENCE</scope>
    <source>
        <strain evidence="9">ChiGjej3B3-7470</strain>
    </source>
</reference>
<evidence type="ECO:0000313" key="9">
    <source>
        <dbReference type="EMBL" id="HJE52436.1"/>
    </source>
</evidence>
<evidence type="ECO:0000256" key="6">
    <source>
        <dbReference type="ARBA" id="ARBA00023306"/>
    </source>
</evidence>
<comment type="function">
    <text evidence="7">Involved in cell division.</text>
</comment>
<feature type="region of interest" description="Disordered" evidence="8">
    <location>
        <begin position="1"/>
        <end position="23"/>
    </location>
</feature>
<comment type="subcellular location">
    <subcellularLocation>
        <location evidence="7">Cell membrane</location>
        <topology evidence="7">Multi-pass membrane protein</topology>
    </subcellularLocation>
</comment>
<evidence type="ECO:0000256" key="7">
    <source>
        <dbReference type="HAMAP-Rule" id="MF_00631"/>
    </source>
</evidence>
<feature type="transmembrane region" description="Helical" evidence="7">
    <location>
        <begin position="73"/>
        <end position="93"/>
    </location>
</feature>
<evidence type="ECO:0000256" key="2">
    <source>
        <dbReference type="ARBA" id="ARBA00022618"/>
    </source>
</evidence>
<keyword evidence="1 7" id="KW-1003">Cell membrane</keyword>
<proteinExistence type="inferred from homology"/>
<dbReference type="Proteomes" id="UP000712713">
    <property type="component" value="Unassembled WGS sequence"/>
</dbReference>
<dbReference type="GO" id="GO:0051301">
    <property type="term" value="P:cell division"/>
    <property type="evidence" value="ECO:0007669"/>
    <property type="project" value="UniProtKB-UniRule"/>
</dbReference>
<keyword evidence="4 7" id="KW-1133">Transmembrane helix</keyword>
<accession>A0A921ERH4</accession>
<keyword evidence="2 7" id="KW-0132">Cell division</keyword>
<evidence type="ECO:0000256" key="3">
    <source>
        <dbReference type="ARBA" id="ARBA00022692"/>
    </source>
</evidence>
<evidence type="ECO:0000313" key="10">
    <source>
        <dbReference type="Proteomes" id="UP000712713"/>
    </source>
</evidence>
<sequence length="94" mass="10333">MPESKTRKQAEVKKKARSKSELAEQRATNARLAPAGRNWVPYVFIPVGLLGVLWMVVYNLAGSSIGFMRALGDWNVGIGIGLIVASFALMTLWK</sequence>
<feature type="transmembrane region" description="Helical" evidence="7">
    <location>
        <begin position="39"/>
        <end position="61"/>
    </location>
</feature>
<evidence type="ECO:0000256" key="8">
    <source>
        <dbReference type="SAM" id="MobiDB-lite"/>
    </source>
</evidence>
<name>A0A921ERH4_9ACTN</name>
<dbReference type="GO" id="GO:0005886">
    <property type="term" value="C:plasma membrane"/>
    <property type="evidence" value="ECO:0007669"/>
    <property type="project" value="UniProtKB-SubCell"/>
</dbReference>
<comment type="caution">
    <text evidence="9">The sequence shown here is derived from an EMBL/GenBank/DDBJ whole genome shotgun (WGS) entry which is preliminary data.</text>
</comment>
<keyword evidence="3 7" id="KW-0812">Transmembrane</keyword>
<dbReference type="InterPro" id="IPR009619">
    <property type="entry name" value="CrgA"/>
</dbReference>
<reference evidence="9" key="1">
    <citation type="journal article" date="2021" name="PeerJ">
        <title>Extensive microbial diversity within the chicken gut microbiome revealed by metagenomics and culture.</title>
        <authorList>
            <person name="Gilroy R."/>
            <person name="Ravi A."/>
            <person name="Getino M."/>
            <person name="Pursley I."/>
            <person name="Horton D.L."/>
            <person name="Alikhan N.F."/>
            <person name="Baker D."/>
            <person name="Gharbi K."/>
            <person name="Hall N."/>
            <person name="Watson M."/>
            <person name="Adriaenssens E.M."/>
            <person name="Foster-Nyarko E."/>
            <person name="Jarju S."/>
            <person name="Secka A."/>
            <person name="Antonio M."/>
            <person name="Oren A."/>
            <person name="Chaudhuri R.R."/>
            <person name="La Ragione R."/>
            <person name="Hildebrand F."/>
            <person name="Pallen M.J."/>
        </authorList>
    </citation>
    <scope>NUCLEOTIDE SEQUENCE</scope>
    <source>
        <strain evidence="9">ChiGjej3B3-7470</strain>
    </source>
</reference>
<keyword evidence="6 7" id="KW-0131">Cell cycle</keyword>
<comment type="similarity">
    <text evidence="7">Belongs to the CrgA family.</text>
</comment>
<dbReference type="EMBL" id="DYZF01000275">
    <property type="protein sequence ID" value="HJE52436.1"/>
    <property type="molecule type" value="Genomic_DNA"/>
</dbReference>
<organism evidence="9 10">
    <name type="scientific">Tessaracoccus flavescens</name>
    <dbReference type="NCBI Taxonomy" id="399497"/>
    <lineage>
        <taxon>Bacteria</taxon>
        <taxon>Bacillati</taxon>
        <taxon>Actinomycetota</taxon>
        <taxon>Actinomycetes</taxon>
        <taxon>Propionibacteriales</taxon>
        <taxon>Propionibacteriaceae</taxon>
        <taxon>Tessaracoccus</taxon>
    </lineage>
</organism>
<dbReference type="HAMAP" id="MF_00631">
    <property type="entry name" value="CrgA"/>
    <property type="match status" value="1"/>
</dbReference>
<evidence type="ECO:0000256" key="1">
    <source>
        <dbReference type="ARBA" id="ARBA00022475"/>
    </source>
</evidence>
<protein>
    <recommendedName>
        <fullName evidence="7">Cell division protein CrgA</fullName>
    </recommendedName>
</protein>